<gene>
    <name evidence="1" type="ORF">OD750_015780</name>
</gene>
<evidence type="ECO:0000313" key="1">
    <source>
        <dbReference type="EMBL" id="MDC8014004.1"/>
    </source>
</evidence>
<protein>
    <submittedName>
        <fullName evidence="1">RHS repeat-associated core domain-containing protein</fullName>
    </submittedName>
</protein>
<dbReference type="RefSeq" id="WP_272842010.1">
    <property type="nucleotide sequence ID" value="NZ_JAOVZO020000018.1"/>
</dbReference>
<name>A0A9X3YKH5_9GAMM</name>
<dbReference type="Gene3D" id="2.180.10.10">
    <property type="entry name" value="RHS repeat-associated core"/>
    <property type="match status" value="1"/>
</dbReference>
<dbReference type="NCBIfam" id="TIGR03696">
    <property type="entry name" value="Rhs_assc_core"/>
    <property type="match status" value="1"/>
</dbReference>
<dbReference type="Proteomes" id="UP001139971">
    <property type="component" value="Unassembled WGS sequence"/>
</dbReference>
<comment type="caution">
    <text evidence="1">The sequence shown here is derived from an EMBL/GenBank/DDBJ whole genome shotgun (WGS) entry which is preliminary data.</text>
</comment>
<accession>A0A9X3YKH5</accession>
<keyword evidence="2" id="KW-1185">Reference proteome</keyword>
<sequence length="255" mass="28051">MTDRYYYEAFGELEAAASQVTSDNDFLYTGEQLDPNSEFYYLRARYMDPNAARFTSRDPAAGIASRPFSLNAHIYGENDPSNRFDPSGRMSTMSALATASAVAGVITALATSPHSPFRSKGSQRGENFVGTLNLSDSEQQSVGDALCACVEERYNPFDQEGMEIVRDISEFGAIPIYKPWMGVPVLGGASRFTNFINAFGFFTLRKTNFRLPFRLAGTVRPYTLVGRGNVVVATGFFAYDMTSIGLCVTDHLFGE</sequence>
<evidence type="ECO:0000313" key="2">
    <source>
        <dbReference type="Proteomes" id="UP001139971"/>
    </source>
</evidence>
<proteinExistence type="predicted"/>
<organism evidence="1 2">
    <name type="scientific">Tahibacter soli</name>
    <dbReference type="NCBI Taxonomy" id="2983605"/>
    <lineage>
        <taxon>Bacteria</taxon>
        <taxon>Pseudomonadati</taxon>
        <taxon>Pseudomonadota</taxon>
        <taxon>Gammaproteobacteria</taxon>
        <taxon>Lysobacterales</taxon>
        <taxon>Rhodanobacteraceae</taxon>
        <taxon>Tahibacter</taxon>
    </lineage>
</organism>
<reference evidence="1" key="1">
    <citation type="submission" date="2023-02" db="EMBL/GenBank/DDBJ databases">
        <title>Tahibacter soli sp. nov. isolated from soil.</title>
        <authorList>
            <person name="Baek J.H."/>
            <person name="Lee J.K."/>
            <person name="Choi D.G."/>
            <person name="Jeon C.O."/>
        </authorList>
    </citation>
    <scope>NUCLEOTIDE SEQUENCE</scope>
    <source>
        <strain evidence="1">BL</strain>
    </source>
</reference>
<dbReference type="InterPro" id="IPR022385">
    <property type="entry name" value="Rhs_assc_core"/>
</dbReference>
<dbReference type="AlphaFoldDB" id="A0A9X3YKH5"/>
<dbReference type="EMBL" id="JAOVZO020000018">
    <property type="protein sequence ID" value="MDC8014004.1"/>
    <property type="molecule type" value="Genomic_DNA"/>
</dbReference>